<evidence type="ECO:0000313" key="2">
    <source>
        <dbReference type="Proteomes" id="UP001627154"/>
    </source>
</evidence>
<comment type="caution">
    <text evidence="1">The sequence shown here is derived from an EMBL/GenBank/DDBJ whole genome shotgun (WGS) entry which is preliminary data.</text>
</comment>
<reference evidence="1 2" key="1">
    <citation type="journal article" date="2024" name="bioRxiv">
        <title>A reference genome for Trichogramma kaykai: A tiny desert-dwelling parasitoid wasp with competing sex-ratio distorters.</title>
        <authorList>
            <person name="Culotta J."/>
            <person name="Lindsey A.R."/>
        </authorList>
    </citation>
    <scope>NUCLEOTIDE SEQUENCE [LARGE SCALE GENOMIC DNA]</scope>
    <source>
        <strain evidence="1 2">KSX58</strain>
    </source>
</reference>
<keyword evidence="2" id="KW-1185">Reference proteome</keyword>
<proteinExistence type="predicted"/>
<name>A0ABD2XFK2_9HYME</name>
<dbReference type="EMBL" id="JBJJXI010000027">
    <property type="protein sequence ID" value="KAL3404012.1"/>
    <property type="molecule type" value="Genomic_DNA"/>
</dbReference>
<evidence type="ECO:0000313" key="1">
    <source>
        <dbReference type="EMBL" id="KAL3404012.1"/>
    </source>
</evidence>
<protein>
    <submittedName>
        <fullName evidence="1">Uncharacterized protein</fullName>
    </submittedName>
</protein>
<gene>
    <name evidence="1" type="ORF">TKK_003401</name>
</gene>
<dbReference type="Proteomes" id="UP001627154">
    <property type="component" value="Unassembled WGS sequence"/>
</dbReference>
<organism evidence="1 2">
    <name type="scientific">Trichogramma kaykai</name>
    <dbReference type="NCBI Taxonomy" id="54128"/>
    <lineage>
        <taxon>Eukaryota</taxon>
        <taxon>Metazoa</taxon>
        <taxon>Ecdysozoa</taxon>
        <taxon>Arthropoda</taxon>
        <taxon>Hexapoda</taxon>
        <taxon>Insecta</taxon>
        <taxon>Pterygota</taxon>
        <taxon>Neoptera</taxon>
        <taxon>Endopterygota</taxon>
        <taxon>Hymenoptera</taxon>
        <taxon>Apocrita</taxon>
        <taxon>Proctotrupomorpha</taxon>
        <taxon>Chalcidoidea</taxon>
        <taxon>Trichogrammatidae</taxon>
        <taxon>Trichogramma</taxon>
    </lineage>
</organism>
<sequence>MQIPTHVFVKVINLTQRASKEFQQSRRIASKSYSVNEYTVEILFVFYTHNVITENHNLLLNDNKYDVPAENTCSQPHRCHMSIHAHLDVNACRVYHSTECTREREGERESQ</sequence>
<accession>A0ABD2XFK2</accession>
<dbReference type="AlphaFoldDB" id="A0ABD2XFK2"/>